<comment type="caution">
    <text evidence="5">The sequence shown here is derived from an EMBL/GenBank/DDBJ whole genome shotgun (WGS) entry which is preliminary data.</text>
</comment>
<feature type="compositionally biased region" description="Basic residues" evidence="2">
    <location>
        <begin position="494"/>
        <end position="504"/>
    </location>
</feature>
<dbReference type="InterPro" id="IPR013083">
    <property type="entry name" value="Znf_RING/FYVE/PHD"/>
</dbReference>
<feature type="region of interest" description="Disordered" evidence="2">
    <location>
        <begin position="689"/>
        <end position="748"/>
    </location>
</feature>
<feature type="compositionally biased region" description="Basic and acidic residues" evidence="2">
    <location>
        <begin position="98"/>
        <end position="108"/>
    </location>
</feature>
<feature type="compositionally biased region" description="Basic residues" evidence="2">
    <location>
        <begin position="471"/>
        <end position="482"/>
    </location>
</feature>
<dbReference type="Pfam" id="PF00650">
    <property type="entry name" value="CRAL_TRIO"/>
    <property type="match status" value="1"/>
</dbReference>
<keyword evidence="1" id="KW-0862">Zinc</keyword>
<dbReference type="PROSITE" id="PS50089">
    <property type="entry name" value="ZF_RING_2"/>
    <property type="match status" value="1"/>
</dbReference>
<dbReference type="InterPro" id="IPR036865">
    <property type="entry name" value="CRAL-TRIO_dom_sf"/>
</dbReference>
<feature type="compositionally biased region" description="Basic and acidic residues" evidence="2">
    <location>
        <begin position="539"/>
        <end position="552"/>
    </location>
</feature>
<reference evidence="5" key="1">
    <citation type="submission" date="2023-10" db="EMBL/GenBank/DDBJ databases">
        <authorList>
            <person name="Chen Y."/>
            <person name="Shah S."/>
            <person name="Dougan E. K."/>
            <person name="Thang M."/>
            <person name="Chan C."/>
        </authorList>
    </citation>
    <scope>NUCLEOTIDE SEQUENCE [LARGE SCALE GENOMIC DNA]</scope>
</reference>
<sequence length="748" mass="80510">MAASCAICKQELEDGEELVRLGCLRGPYHEECVNAHVQVHGLDFANFPCPECRAAERQLQSMEAARLQRQQVVSSSGSSAAAGRRRTAVFRTPLTQGGERRITRESRRSRSPPPRVVADSPITQPESPGGAIVAAASPIGRAVAPAASPIGRGLSQPISPSQSQPSRPQGPAITDADFGFTFTDNTAAGGDGAPVPDPCFRRADAVPNAAAFRTALHPTGLFNGLQGERGARETAKQWLGEMLADPRDHKEVGMDPSFSIRLLLPRPFRTAVVAVASREGWQPEALAQGIMSNAGWLGHHATDDQCPRRCAEEALEALGARNAQQGSPRAQCTWLPPGIPRAQCENSALWRRELLRARPASAAAKVTGGAAGAPGAARGKKLRKDAPAMRELRARPGGAEAAASGASPVLARVGGSAAVKTLEEGHDFWQDDLDYCAGLTNSAVDPALKRLGSECLAAMILASLETSARRPRWNGRAPHRRVAREQRGATARARPPRRGGRHHAAGPAPRRQDLRAPSDARQRQIHHPRPDAVLGEMCGPDRRRGPFRGRDRGGRDFMEFSVSTAEMRLLRLEAYASREGRLGRCTSIQDMTCPEGILNVWLRNRGRQPMLRTMSHTIDTYYPGMLGKVLLINAPWAVHGILKVLWPVLPARIADKIETVSASQTPARLRELVDPAHLPCFLGGDIPDDEFVPSRKVPSQGSGDEELDGRQKGERGGEAPLLSHHPEPFVPGRGTDVEVELDGHGGLP</sequence>
<evidence type="ECO:0008006" key="7">
    <source>
        <dbReference type="Google" id="ProtNLM"/>
    </source>
</evidence>
<feature type="region of interest" description="Disordered" evidence="2">
    <location>
        <begin position="471"/>
        <end position="552"/>
    </location>
</feature>
<organism evidence="5 6">
    <name type="scientific">Prorocentrum cordatum</name>
    <dbReference type="NCBI Taxonomy" id="2364126"/>
    <lineage>
        <taxon>Eukaryota</taxon>
        <taxon>Sar</taxon>
        <taxon>Alveolata</taxon>
        <taxon>Dinophyceae</taxon>
        <taxon>Prorocentrales</taxon>
        <taxon>Prorocentraceae</taxon>
        <taxon>Prorocentrum</taxon>
    </lineage>
</organism>
<feature type="region of interest" description="Disordered" evidence="2">
    <location>
        <begin position="147"/>
        <end position="195"/>
    </location>
</feature>
<keyword evidence="6" id="KW-1185">Reference proteome</keyword>
<protein>
    <recommendedName>
        <fullName evidence="7">CRAL-TRIO domain-containing protein</fullName>
    </recommendedName>
</protein>
<proteinExistence type="predicted"/>
<dbReference type="SMART" id="SM00184">
    <property type="entry name" value="RING"/>
    <property type="match status" value="1"/>
</dbReference>
<evidence type="ECO:0000259" key="4">
    <source>
        <dbReference type="PROSITE" id="PS50191"/>
    </source>
</evidence>
<feature type="compositionally biased region" description="Low complexity" evidence="2">
    <location>
        <begin position="365"/>
        <end position="377"/>
    </location>
</feature>
<accession>A0ABN9U2Q1</accession>
<evidence type="ECO:0000256" key="1">
    <source>
        <dbReference type="PROSITE-ProRule" id="PRU00175"/>
    </source>
</evidence>
<dbReference type="PROSITE" id="PS50191">
    <property type="entry name" value="CRAL_TRIO"/>
    <property type="match status" value="1"/>
</dbReference>
<dbReference type="InterPro" id="IPR001841">
    <property type="entry name" value="Znf_RING"/>
</dbReference>
<keyword evidence="1" id="KW-0479">Metal-binding</keyword>
<feature type="compositionally biased region" description="Basic and acidic residues" evidence="2">
    <location>
        <begin position="708"/>
        <end position="717"/>
    </location>
</feature>
<dbReference type="CDD" id="cd00170">
    <property type="entry name" value="SEC14"/>
    <property type="match status" value="1"/>
</dbReference>
<dbReference type="EMBL" id="CAUYUJ010015330">
    <property type="protein sequence ID" value="CAK0852668.1"/>
    <property type="molecule type" value="Genomic_DNA"/>
</dbReference>
<feature type="compositionally biased region" description="Low complexity" evidence="2">
    <location>
        <begin position="155"/>
        <end position="171"/>
    </location>
</feature>
<feature type="domain" description="CRAL-TRIO" evidence="4">
    <location>
        <begin position="556"/>
        <end position="690"/>
    </location>
</feature>
<evidence type="ECO:0000313" key="6">
    <source>
        <dbReference type="Proteomes" id="UP001189429"/>
    </source>
</evidence>
<dbReference type="SUPFAM" id="SSF57850">
    <property type="entry name" value="RING/U-box"/>
    <property type="match status" value="1"/>
</dbReference>
<keyword evidence="1" id="KW-0863">Zinc-finger</keyword>
<dbReference type="Proteomes" id="UP001189429">
    <property type="component" value="Unassembled WGS sequence"/>
</dbReference>
<feature type="region of interest" description="Disordered" evidence="2">
    <location>
        <begin position="75"/>
        <end position="131"/>
    </location>
</feature>
<feature type="domain" description="RING-type" evidence="3">
    <location>
        <begin position="5"/>
        <end position="53"/>
    </location>
</feature>
<dbReference type="Gene3D" id="3.40.525.10">
    <property type="entry name" value="CRAL-TRIO lipid binding domain"/>
    <property type="match status" value="1"/>
</dbReference>
<feature type="region of interest" description="Disordered" evidence="2">
    <location>
        <begin position="365"/>
        <end position="385"/>
    </location>
</feature>
<name>A0ABN9U2Q1_9DINO</name>
<evidence type="ECO:0000256" key="2">
    <source>
        <dbReference type="SAM" id="MobiDB-lite"/>
    </source>
</evidence>
<dbReference type="InterPro" id="IPR001251">
    <property type="entry name" value="CRAL-TRIO_dom"/>
</dbReference>
<feature type="compositionally biased region" description="Basic and acidic residues" evidence="2">
    <location>
        <begin position="510"/>
        <end position="522"/>
    </location>
</feature>
<evidence type="ECO:0000259" key="3">
    <source>
        <dbReference type="PROSITE" id="PS50089"/>
    </source>
</evidence>
<evidence type="ECO:0000313" key="5">
    <source>
        <dbReference type="EMBL" id="CAK0852668.1"/>
    </source>
</evidence>
<dbReference type="SUPFAM" id="SSF52087">
    <property type="entry name" value="CRAL/TRIO domain"/>
    <property type="match status" value="1"/>
</dbReference>
<dbReference type="Gene3D" id="3.30.40.10">
    <property type="entry name" value="Zinc/RING finger domain, C3HC4 (zinc finger)"/>
    <property type="match status" value="1"/>
</dbReference>
<gene>
    <name evidence="5" type="ORF">PCOR1329_LOCUS44381</name>
</gene>